<evidence type="ECO:0000256" key="1">
    <source>
        <dbReference type="ARBA" id="ARBA00004141"/>
    </source>
</evidence>
<feature type="compositionally biased region" description="Low complexity" evidence="7">
    <location>
        <begin position="69"/>
        <end position="82"/>
    </location>
</feature>
<comment type="caution">
    <text evidence="8">The sequence shown here is derived from an EMBL/GenBank/DDBJ whole genome shotgun (WGS) entry which is preliminary data.</text>
</comment>
<keyword evidence="6" id="KW-0175">Coiled coil</keyword>
<protein>
    <recommendedName>
        <fullName evidence="5">Secretory carrier-associated membrane protein</fullName>
        <shortName evidence="5">Secretory carrier membrane protein</shortName>
    </recommendedName>
</protein>
<feature type="transmembrane region" description="Helical" evidence="5">
    <location>
        <begin position="257"/>
        <end position="280"/>
    </location>
</feature>
<proteinExistence type="inferred from homology"/>
<keyword evidence="5" id="KW-0813">Transport</keyword>
<keyword evidence="9" id="KW-1185">Reference proteome</keyword>
<sequence length="330" mass="36768">MSDSQGSPFADPFKNTTVTATTSSNQNPNLNDFNPFADDGRASTTQPAILQPKNPPGYNQYGTNSSLSAPPVRAAAPAPILPGHEELLKRQEELERKDEALRRKEQQLTSDYDPRQKNWPPLPKCCPVGPCFYQDFSVDIPSEFQRTVKMLYYLWIYYAIINFVNILAAMAIFIEDSNAGTTFGLSILWFLICDPCSLCWYRPVYNAFRSDSSFNFFIFFFIMFFQFCFAVLMAIGIPGAGWVGWIVAASHYNKSTALSVFSSIQAILYTIMAVLSLVLLKRVHSIYRSTGASFDQAQRQFATNVMKNPGVQTAATTAATSAMQSNMGGK</sequence>
<feature type="coiled-coil region" evidence="6">
    <location>
        <begin position="84"/>
        <end position="111"/>
    </location>
</feature>
<evidence type="ECO:0000256" key="2">
    <source>
        <dbReference type="ARBA" id="ARBA00022692"/>
    </source>
</evidence>
<gene>
    <name evidence="8" type="ORF">CVLEPA_LOCUS7775</name>
</gene>
<feature type="transmembrane region" description="Helical" evidence="5">
    <location>
        <begin position="152"/>
        <end position="174"/>
    </location>
</feature>
<name>A0ABP0FH36_CLALP</name>
<reference evidence="8 9" key="1">
    <citation type="submission" date="2024-02" db="EMBL/GenBank/DDBJ databases">
        <authorList>
            <person name="Daric V."/>
            <person name="Darras S."/>
        </authorList>
    </citation>
    <scope>NUCLEOTIDE SEQUENCE [LARGE SCALE GENOMIC DNA]</scope>
</reference>
<keyword evidence="2 5" id="KW-0812">Transmembrane</keyword>
<dbReference type="PANTHER" id="PTHR10687:SF2">
    <property type="entry name" value="SECRETORY CARRIER-ASSOCIATED MEMBRANE PROTEIN"/>
    <property type="match status" value="1"/>
</dbReference>
<feature type="region of interest" description="Disordered" evidence="7">
    <location>
        <begin position="1"/>
        <end position="83"/>
    </location>
</feature>
<feature type="transmembrane region" description="Helical" evidence="5">
    <location>
        <begin position="180"/>
        <end position="201"/>
    </location>
</feature>
<comment type="subcellular location">
    <subcellularLocation>
        <location evidence="1 5">Membrane</location>
        <topology evidence="1 5">Multi-pass membrane protein</topology>
    </subcellularLocation>
</comment>
<dbReference type="Pfam" id="PF04144">
    <property type="entry name" value="SCAMP"/>
    <property type="match status" value="1"/>
</dbReference>
<evidence type="ECO:0000256" key="3">
    <source>
        <dbReference type="ARBA" id="ARBA00022989"/>
    </source>
</evidence>
<feature type="transmembrane region" description="Helical" evidence="5">
    <location>
        <begin position="213"/>
        <end position="237"/>
    </location>
</feature>
<dbReference type="InterPro" id="IPR007273">
    <property type="entry name" value="SCAMP"/>
</dbReference>
<dbReference type="EMBL" id="CAWYQH010000046">
    <property type="protein sequence ID" value="CAK8677779.1"/>
    <property type="molecule type" value="Genomic_DNA"/>
</dbReference>
<keyword evidence="3 5" id="KW-1133">Transmembrane helix</keyword>
<organism evidence="8 9">
    <name type="scientific">Clavelina lepadiformis</name>
    <name type="common">Light-bulb sea squirt</name>
    <name type="synonym">Ascidia lepadiformis</name>
    <dbReference type="NCBI Taxonomy" id="159417"/>
    <lineage>
        <taxon>Eukaryota</taxon>
        <taxon>Metazoa</taxon>
        <taxon>Chordata</taxon>
        <taxon>Tunicata</taxon>
        <taxon>Ascidiacea</taxon>
        <taxon>Aplousobranchia</taxon>
        <taxon>Clavelinidae</taxon>
        <taxon>Clavelina</taxon>
    </lineage>
</organism>
<evidence type="ECO:0000256" key="4">
    <source>
        <dbReference type="ARBA" id="ARBA00023136"/>
    </source>
</evidence>
<accession>A0ABP0FH36</accession>
<comment type="similarity">
    <text evidence="5">Belongs to the SCAMP family.</text>
</comment>
<evidence type="ECO:0000256" key="5">
    <source>
        <dbReference type="RuleBase" id="RU363122"/>
    </source>
</evidence>
<dbReference type="Proteomes" id="UP001642483">
    <property type="component" value="Unassembled WGS sequence"/>
</dbReference>
<dbReference type="PANTHER" id="PTHR10687">
    <property type="entry name" value="SECRETORY CARRIER-ASSOCIATED MEMBRANE PROTEIN SCAMP"/>
    <property type="match status" value="1"/>
</dbReference>
<evidence type="ECO:0000313" key="8">
    <source>
        <dbReference type="EMBL" id="CAK8677779.1"/>
    </source>
</evidence>
<feature type="compositionally biased region" description="Polar residues" evidence="7">
    <location>
        <begin position="14"/>
        <end position="32"/>
    </location>
</feature>
<evidence type="ECO:0000313" key="9">
    <source>
        <dbReference type="Proteomes" id="UP001642483"/>
    </source>
</evidence>
<evidence type="ECO:0000256" key="7">
    <source>
        <dbReference type="SAM" id="MobiDB-lite"/>
    </source>
</evidence>
<evidence type="ECO:0000256" key="6">
    <source>
        <dbReference type="SAM" id="Coils"/>
    </source>
</evidence>
<keyword evidence="4 5" id="KW-0472">Membrane</keyword>